<evidence type="ECO:0000256" key="1">
    <source>
        <dbReference type="SAM" id="Phobius"/>
    </source>
</evidence>
<proteinExistence type="predicted"/>
<dbReference type="AlphaFoldDB" id="A0A2R6NTY4"/>
<keyword evidence="1" id="KW-0472">Membrane</keyword>
<keyword evidence="1" id="KW-0812">Transmembrane</keyword>
<dbReference type="OrthoDB" id="2753342at2759"/>
<keyword evidence="1" id="KW-1133">Transmembrane helix</keyword>
<dbReference type="EMBL" id="MLYV02000838">
    <property type="protein sequence ID" value="PSR76582.1"/>
    <property type="molecule type" value="Genomic_DNA"/>
</dbReference>
<keyword evidence="3" id="KW-1185">Reference proteome</keyword>
<accession>A0A2R6NTY4</accession>
<feature type="transmembrane region" description="Helical" evidence="1">
    <location>
        <begin position="42"/>
        <end position="60"/>
    </location>
</feature>
<protein>
    <submittedName>
        <fullName evidence="2">Uncharacterized protein</fullName>
    </submittedName>
</protein>
<gene>
    <name evidence="2" type="ORF">PHLCEN_2v8340</name>
</gene>
<feature type="transmembrane region" description="Helical" evidence="1">
    <location>
        <begin position="6"/>
        <end position="30"/>
    </location>
</feature>
<name>A0A2R6NTY4_9APHY</name>
<organism evidence="2 3">
    <name type="scientific">Hermanssonia centrifuga</name>
    <dbReference type="NCBI Taxonomy" id="98765"/>
    <lineage>
        <taxon>Eukaryota</taxon>
        <taxon>Fungi</taxon>
        <taxon>Dikarya</taxon>
        <taxon>Basidiomycota</taxon>
        <taxon>Agaricomycotina</taxon>
        <taxon>Agaricomycetes</taxon>
        <taxon>Polyporales</taxon>
        <taxon>Meruliaceae</taxon>
        <taxon>Hermanssonia</taxon>
    </lineage>
</organism>
<sequence>MPKAELLGTFLEILSYGLYLILQIECLRVLWVKHRSGKPMHYLVGTSVAIFSLVTILTGSSNLHMGNMVLERSQTRK</sequence>
<evidence type="ECO:0000313" key="3">
    <source>
        <dbReference type="Proteomes" id="UP000186601"/>
    </source>
</evidence>
<reference evidence="2 3" key="1">
    <citation type="submission" date="2018-02" db="EMBL/GenBank/DDBJ databases">
        <title>Genome sequence of the basidiomycete white-rot fungus Phlebia centrifuga.</title>
        <authorList>
            <person name="Granchi Z."/>
            <person name="Peng M."/>
            <person name="de Vries R.P."/>
            <person name="Hilden K."/>
            <person name="Makela M.R."/>
            <person name="Grigoriev I."/>
            <person name="Riley R."/>
        </authorList>
    </citation>
    <scope>NUCLEOTIDE SEQUENCE [LARGE SCALE GENOMIC DNA]</scope>
    <source>
        <strain evidence="2 3">FBCC195</strain>
    </source>
</reference>
<dbReference type="Proteomes" id="UP000186601">
    <property type="component" value="Unassembled WGS sequence"/>
</dbReference>
<comment type="caution">
    <text evidence="2">The sequence shown here is derived from an EMBL/GenBank/DDBJ whole genome shotgun (WGS) entry which is preliminary data.</text>
</comment>
<evidence type="ECO:0000313" key="2">
    <source>
        <dbReference type="EMBL" id="PSR76582.1"/>
    </source>
</evidence>